<dbReference type="GO" id="GO:0016757">
    <property type="term" value="F:glycosyltransferase activity"/>
    <property type="evidence" value="ECO:0007669"/>
    <property type="project" value="UniProtKB-KW"/>
</dbReference>
<keyword evidence="3 5" id="KW-0808">Transferase</keyword>
<dbReference type="RefSeq" id="WP_085516316.1">
    <property type="nucleotide sequence ID" value="NZ_FXAW01000002.1"/>
</dbReference>
<dbReference type="InterPro" id="IPR050834">
    <property type="entry name" value="Glycosyltransf_2"/>
</dbReference>
<keyword evidence="2" id="KW-0328">Glycosyltransferase</keyword>
<accession>A0A1X7J7C5</accession>
<dbReference type="PANTHER" id="PTHR43685:SF5">
    <property type="entry name" value="GLYCOSYLTRANSFERASE EPSE-RELATED"/>
    <property type="match status" value="1"/>
</dbReference>
<dbReference type="Proteomes" id="UP000193804">
    <property type="component" value="Unassembled WGS sequence"/>
</dbReference>
<feature type="domain" description="Glycosyltransferase 2-like" evidence="4">
    <location>
        <begin position="18"/>
        <end position="170"/>
    </location>
</feature>
<dbReference type="InterPro" id="IPR029044">
    <property type="entry name" value="Nucleotide-diphossugar_trans"/>
</dbReference>
<dbReference type="PANTHER" id="PTHR43685">
    <property type="entry name" value="GLYCOSYLTRANSFERASE"/>
    <property type="match status" value="1"/>
</dbReference>
<evidence type="ECO:0000259" key="4">
    <source>
        <dbReference type="Pfam" id="PF00535"/>
    </source>
</evidence>
<evidence type="ECO:0000313" key="6">
    <source>
        <dbReference type="Proteomes" id="UP000193804"/>
    </source>
</evidence>
<evidence type="ECO:0000256" key="3">
    <source>
        <dbReference type="ARBA" id="ARBA00022679"/>
    </source>
</evidence>
<dbReference type="Gene3D" id="3.90.550.10">
    <property type="entry name" value="Spore Coat Polysaccharide Biosynthesis Protein SpsA, Chain A"/>
    <property type="match status" value="1"/>
</dbReference>
<organism evidence="5 6">
    <name type="scientific">Marivirga sericea</name>
    <dbReference type="NCBI Taxonomy" id="1028"/>
    <lineage>
        <taxon>Bacteria</taxon>
        <taxon>Pseudomonadati</taxon>
        <taxon>Bacteroidota</taxon>
        <taxon>Cytophagia</taxon>
        <taxon>Cytophagales</taxon>
        <taxon>Marivirgaceae</taxon>
        <taxon>Marivirga</taxon>
    </lineage>
</organism>
<dbReference type="SUPFAM" id="SSF53448">
    <property type="entry name" value="Nucleotide-diphospho-sugar transferases"/>
    <property type="match status" value="1"/>
</dbReference>
<name>A0A1X7J7C5_9BACT</name>
<comment type="similarity">
    <text evidence="1">Belongs to the glycosyltransferase 2 family.</text>
</comment>
<dbReference type="InterPro" id="IPR001173">
    <property type="entry name" value="Glyco_trans_2-like"/>
</dbReference>
<proteinExistence type="inferred from homology"/>
<evidence type="ECO:0000256" key="2">
    <source>
        <dbReference type="ARBA" id="ARBA00022676"/>
    </source>
</evidence>
<dbReference type="EMBL" id="FXAW01000002">
    <property type="protein sequence ID" value="SMG23392.1"/>
    <property type="molecule type" value="Genomic_DNA"/>
</dbReference>
<sequence>MEAQKLRFSVLFSLYKGEKPSFLDEALASVFNQTVHANQVVVVKDGILTSDLEDILAKWKEKKNDQLDILPLKQNVGLATALNAGLQICKHDWVARMDTDDIALRDRFEKQIKFIEDNPSIDVLGSWIMEYDEKMQNKVGLRKVPTNHKEIYRFAKLRCPINHMTVFFRRDAVISHGGYPSVDPKTNIEDYVLWATLLHKGLNFANIPQVLVNARTGKSLLSRRGGLSYQRIENYYLKYLKNMGFLTVYEYYRNLLLRSIVRLAPQKLRGLVYKVIH</sequence>
<evidence type="ECO:0000256" key="1">
    <source>
        <dbReference type="ARBA" id="ARBA00006739"/>
    </source>
</evidence>
<gene>
    <name evidence="5" type="ORF">SAMN05661096_01376</name>
</gene>
<keyword evidence="6" id="KW-1185">Reference proteome</keyword>
<dbReference type="Pfam" id="PF00535">
    <property type="entry name" value="Glycos_transf_2"/>
    <property type="match status" value="1"/>
</dbReference>
<dbReference type="OrthoDB" id="6307329at2"/>
<protein>
    <submittedName>
        <fullName evidence="5">Glycosyl transferase family 2</fullName>
    </submittedName>
</protein>
<dbReference type="AlphaFoldDB" id="A0A1X7J7C5"/>
<evidence type="ECO:0000313" key="5">
    <source>
        <dbReference type="EMBL" id="SMG23392.1"/>
    </source>
</evidence>
<reference evidence="6" key="1">
    <citation type="submission" date="2017-04" db="EMBL/GenBank/DDBJ databases">
        <authorList>
            <person name="Varghese N."/>
            <person name="Submissions S."/>
        </authorList>
    </citation>
    <scope>NUCLEOTIDE SEQUENCE [LARGE SCALE GENOMIC DNA]</scope>
    <source>
        <strain evidence="6">DSM 4125</strain>
    </source>
</reference>
<dbReference type="STRING" id="1028.SAMN05661096_01376"/>